<proteinExistence type="predicted"/>
<dbReference type="RefSeq" id="XP_033398725.1">
    <property type="nucleotide sequence ID" value="XM_033543110.1"/>
</dbReference>
<evidence type="ECO:0000313" key="2">
    <source>
        <dbReference type="EMBL" id="KAF2143013.1"/>
    </source>
</evidence>
<dbReference type="EMBL" id="ML995483">
    <property type="protein sequence ID" value="KAF2143013.1"/>
    <property type="molecule type" value="Genomic_DNA"/>
</dbReference>
<protein>
    <submittedName>
        <fullName evidence="2">Uncharacterized protein</fullName>
    </submittedName>
</protein>
<sequence length="352" mass="38878">MGRKTRSQPESPPAEEPDTNGILTSRGYKVIRYDREDYRIFLDPDTLNLSATDPGPYNIISPATWRYVGCPISLPGLGGTPGAFISFTQGLSPSEETIIDGAMPLHAWASIHVEGNLMKSLSQILQCVHEKWVKEKSDYDSYVLTIHAHNTFFDLANPDMQFPPLQPLIWRTYKDPPPTAPGPVLLHAIARPLGEGTWFQVDRAKAQGRLDELEEGQGELPSPLWEKDPLDFVHYSPTIDGLSEPPPHPDHLQQLMDASRAQLKPGELAVFYGTDAEFPAVFATPEWPGVGLTISLTLGSRAQIHEHLEVGEFFDNGDGTVMIGGDLDKDKYVRAPMGSWPKPATTGAIYQL</sequence>
<evidence type="ECO:0000256" key="1">
    <source>
        <dbReference type="SAM" id="MobiDB-lite"/>
    </source>
</evidence>
<dbReference type="Proteomes" id="UP000799438">
    <property type="component" value="Unassembled WGS sequence"/>
</dbReference>
<keyword evidence="3" id="KW-1185">Reference proteome</keyword>
<reference evidence="2" key="1">
    <citation type="journal article" date="2020" name="Stud. Mycol.">
        <title>101 Dothideomycetes genomes: a test case for predicting lifestyles and emergence of pathogens.</title>
        <authorList>
            <person name="Haridas S."/>
            <person name="Albert R."/>
            <person name="Binder M."/>
            <person name="Bloem J."/>
            <person name="Labutti K."/>
            <person name="Salamov A."/>
            <person name="Andreopoulos B."/>
            <person name="Baker S."/>
            <person name="Barry K."/>
            <person name="Bills G."/>
            <person name="Bluhm B."/>
            <person name="Cannon C."/>
            <person name="Castanera R."/>
            <person name="Culley D."/>
            <person name="Daum C."/>
            <person name="Ezra D."/>
            <person name="Gonzalez J."/>
            <person name="Henrissat B."/>
            <person name="Kuo A."/>
            <person name="Liang C."/>
            <person name="Lipzen A."/>
            <person name="Lutzoni F."/>
            <person name="Magnuson J."/>
            <person name="Mondo S."/>
            <person name="Nolan M."/>
            <person name="Ohm R."/>
            <person name="Pangilinan J."/>
            <person name="Park H.-J."/>
            <person name="Ramirez L."/>
            <person name="Alfaro M."/>
            <person name="Sun H."/>
            <person name="Tritt A."/>
            <person name="Yoshinaga Y."/>
            <person name="Zwiers L.-H."/>
            <person name="Turgeon B."/>
            <person name="Goodwin S."/>
            <person name="Spatafora J."/>
            <person name="Crous P."/>
            <person name="Grigoriev I."/>
        </authorList>
    </citation>
    <scope>NUCLEOTIDE SEQUENCE</scope>
    <source>
        <strain evidence="2">CBS 121167</strain>
    </source>
</reference>
<dbReference type="GeneID" id="54300607"/>
<evidence type="ECO:0000313" key="3">
    <source>
        <dbReference type="Proteomes" id="UP000799438"/>
    </source>
</evidence>
<accession>A0A6A6BHT7</accession>
<feature type="region of interest" description="Disordered" evidence="1">
    <location>
        <begin position="1"/>
        <end position="22"/>
    </location>
</feature>
<gene>
    <name evidence="2" type="ORF">K452DRAFT_307894</name>
</gene>
<organism evidence="2 3">
    <name type="scientific">Aplosporella prunicola CBS 121167</name>
    <dbReference type="NCBI Taxonomy" id="1176127"/>
    <lineage>
        <taxon>Eukaryota</taxon>
        <taxon>Fungi</taxon>
        <taxon>Dikarya</taxon>
        <taxon>Ascomycota</taxon>
        <taxon>Pezizomycotina</taxon>
        <taxon>Dothideomycetes</taxon>
        <taxon>Dothideomycetes incertae sedis</taxon>
        <taxon>Botryosphaeriales</taxon>
        <taxon>Aplosporellaceae</taxon>
        <taxon>Aplosporella</taxon>
    </lineage>
</organism>
<name>A0A6A6BHT7_9PEZI</name>
<dbReference type="AlphaFoldDB" id="A0A6A6BHT7"/>